<accession>H1PZT3</accession>
<name>H1PZT3_9BACT</name>
<proteinExistence type="predicted"/>
<organism evidence="8 9">
    <name type="scientific">Prevotella micans F0438</name>
    <dbReference type="NCBI Taxonomy" id="883158"/>
    <lineage>
        <taxon>Bacteria</taxon>
        <taxon>Pseudomonadati</taxon>
        <taxon>Bacteroidota</taxon>
        <taxon>Bacteroidia</taxon>
        <taxon>Bacteroidales</taxon>
        <taxon>Prevotellaceae</taxon>
        <taxon>Prevotella</taxon>
    </lineage>
</organism>
<dbReference type="HOGENOM" id="CLU_062217_0_0_10"/>
<evidence type="ECO:0000259" key="7">
    <source>
        <dbReference type="Pfam" id="PF02706"/>
    </source>
</evidence>
<dbReference type="InterPro" id="IPR003856">
    <property type="entry name" value="LPS_length_determ_N"/>
</dbReference>
<keyword evidence="9" id="KW-1185">Reference proteome</keyword>
<sequence>MKEENPSKEFDIIRALSKMFKRKWSLAIFLITFTVLGIIVAVNNPKTYTSEVILAPEIQSGGLSDNISDMASKFGFDIGGKKSPDAIYPEIYPVVVGSTEFIRNLFDVRVRIVGNDTVRTYIEHLTKDNKAPFWALWMLKLSQKMNKNDKLLKAGAGTGEKDEFQMSKLDYDRCEIIRANVACLVDNKTSIITISCTDQDPLVAAILADTIQQRLQEYINKYKTKKSRNDVRYYKKLVGEALAGYKKAQAKYAAYADSNQDLTLQIYQSKVEELENDMQMKYNVYTQMMAQYQGAMAKLQESTPAYTVLQRPVMPYKASSTPRSLIVVAFFFLGFLLDAVWALLIAPHLPRTRLPKIPKMPDFSKMQLPKLNKPRDWFK</sequence>
<keyword evidence="3 6" id="KW-0812">Transmembrane</keyword>
<dbReference type="STRING" id="883158.HMPREF9140_00171"/>
<dbReference type="RefSeq" id="WP_006951099.1">
    <property type="nucleotide sequence ID" value="NZ_JH594521.1"/>
</dbReference>
<dbReference type="PANTHER" id="PTHR32309:SF13">
    <property type="entry name" value="FERRIC ENTEROBACTIN TRANSPORT PROTEIN FEPE"/>
    <property type="match status" value="1"/>
</dbReference>
<evidence type="ECO:0000256" key="4">
    <source>
        <dbReference type="ARBA" id="ARBA00022989"/>
    </source>
</evidence>
<keyword evidence="4 6" id="KW-1133">Transmembrane helix</keyword>
<evidence type="ECO:0000256" key="6">
    <source>
        <dbReference type="SAM" id="Phobius"/>
    </source>
</evidence>
<dbReference type="PANTHER" id="PTHR32309">
    <property type="entry name" value="TYROSINE-PROTEIN KINASE"/>
    <property type="match status" value="1"/>
</dbReference>
<evidence type="ECO:0000256" key="2">
    <source>
        <dbReference type="ARBA" id="ARBA00022475"/>
    </source>
</evidence>
<reference evidence="8 9" key="1">
    <citation type="submission" date="2011-12" db="EMBL/GenBank/DDBJ databases">
        <title>The Genome Sequence of Prevotella micans F0438.</title>
        <authorList>
            <consortium name="The Broad Institute Genome Sequencing Platform"/>
            <person name="Earl A."/>
            <person name="Ward D."/>
            <person name="Feldgarden M."/>
            <person name="Gevers D."/>
            <person name="Izard J."/>
            <person name="Baranova O.V."/>
            <person name="Blanton J.M."/>
            <person name="Wade W.G."/>
            <person name="Dewhirst F.E."/>
            <person name="Young S.K."/>
            <person name="Zeng Q."/>
            <person name="Gargeya S."/>
            <person name="Fitzgerald M."/>
            <person name="Haas B."/>
            <person name="Abouelleil A."/>
            <person name="Alvarado L."/>
            <person name="Arachchi H.M."/>
            <person name="Berlin A."/>
            <person name="Chapman S.B."/>
            <person name="Gearin G."/>
            <person name="Goldberg J."/>
            <person name="Griggs A."/>
            <person name="Gujja S."/>
            <person name="Hansen M."/>
            <person name="Heiman D."/>
            <person name="Howarth C."/>
            <person name="Larimer J."/>
            <person name="Lui A."/>
            <person name="MacDonald P.J.P."/>
            <person name="McCowen C."/>
            <person name="Montmayeur A."/>
            <person name="Murphy C."/>
            <person name="Neiman D."/>
            <person name="Pearson M."/>
            <person name="Priest M."/>
            <person name="Roberts A."/>
            <person name="Saif S."/>
            <person name="Shea T."/>
            <person name="Sisk P."/>
            <person name="Stolte C."/>
            <person name="Sykes S."/>
            <person name="Wortman J."/>
            <person name="Nusbaum C."/>
            <person name="Birren B."/>
        </authorList>
    </citation>
    <scope>NUCLEOTIDE SEQUENCE [LARGE SCALE GENOMIC DNA]</scope>
    <source>
        <strain evidence="8 9">F0438</strain>
    </source>
</reference>
<gene>
    <name evidence="8" type="ORF">HMPREF9140_00171</name>
</gene>
<keyword evidence="5 6" id="KW-0472">Membrane</keyword>
<dbReference type="eggNOG" id="COG3206">
    <property type="taxonomic scope" value="Bacteria"/>
</dbReference>
<feature type="transmembrane region" description="Helical" evidence="6">
    <location>
        <begin position="325"/>
        <end position="346"/>
    </location>
</feature>
<dbReference type="GO" id="GO:0005886">
    <property type="term" value="C:plasma membrane"/>
    <property type="evidence" value="ECO:0007669"/>
    <property type="project" value="UniProtKB-SubCell"/>
</dbReference>
<evidence type="ECO:0000256" key="3">
    <source>
        <dbReference type="ARBA" id="ARBA00022692"/>
    </source>
</evidence>
<dbReference type="PATRIC" id="fig|883158.3.peg.181"/>
<comment type="subcellular location">
    <subcellularLocation>
        <location evidence="1">Cell membrane</location>
        <topology evidence="1">Multi-pass membrane protein</topology>
    </subcellularLocation>
</comment>
<evidence type="ECO:0000256" key="5">
    <source>
        <dbReference type="ARBA" id="ARBA00023136"/>
    </source>
</evidence>
<evidence type="ECO:0000256" key="1">
    <source>
        <dbReference type="ARBA" id="ARBA00004651"/>
    </source>
</evidence>
<evidence type="ECO:0000313" key="8">
    <source>
        <dbReference type="EMBL" id="EHO74613.1"/>
    </source>
</evidence>
<feature type="transmembrane region" description="Helical" evidence="6">
    <location>
        <begin position="24"/>
        <end position="42"/>
    </location>
</feature>
<dbReference type="GO" id="GO:0004713">
    <property type="term" value="F:protein tyrosine kinase activity"/>
    <property type="evidence" value="ECO:0007669"/>
    <property type="project" value="TreeGrafter"/>
</dbReference>
<dbReference type="InterPro" id="IPR050445">
    <property type="entry name" value="Bact_polysacc_biosynth/exp"/>
</dbReference>
<dbReference type="Pfam" id="PF02706">
    <property type="entry name" value="Wzz"/>
    <property type="match status" value="1"/>
</dbReference>
<feature type="domain" description="Polysaccharide chain length determinant N-terminal" evidence="7">
    <location>
        <begin position="9"/>
        <end position="65"/>
    </location>
</feature>
<dbReference type="Proteomes" id="UP000016023">
    <property type="component" value="Unassembled WGS sequence"/>
</dbReference>
<comment type="caution">
    <text evidence="8">The sequence shown here is derived from an EMBL/GenBank/DDBJ whole genome shotgun (WGS) entry which is preliminary data.</text>
</comment>
<evidence type="ECO:0000313" key="9">
    <source>
        <dbReference type="Proteomes" id="UP000016023"/>
    </source>
</evidence>
<dbReference type="AlphaFoldDB" id="H1PZT3"/>
<keyword evidence="2" id="KW-1003">Cell membrane</keyword>
<dbReference type="EMBL" id="AGWK01000005">
    <property type="protein sequence ID" value="EHO74613.1"/>
    <property type="molecule type" value="Genomic_DNA"/>
</dbReference>
<protein>
    <recommendedName>
        <fullName evidence="7">Polysaccharide chain length determinant N-terminal domain-containing protein</fullName>
    </recommendedName>
</protein>